<keyword evidence="3" id="KW-1185">Reference proteome</keyword>
<evidence type="ECO:0000259" key="1">
    <source>
        <dbReference type="PROSITE" id="PS51186"/>
    </source>
</evidence>
<dbReference type="GO" id="GO:0016747">
    <property type="term" value="F:acyltransferase activity, transferring groups other than amino-acyl groups"/>
    <property type="evidence" value="ECO:0007669"/>
    <property type="project" value="InterPro"/>
</dbReference>
<dbReference type="SUPFAM" id="SSF109854">
    <property type="entry name" value="DinB/YfiT-like putative metalloenzymes"/>
    <property type="match status" value="1"/>
</dbReference>
<name>A0A1G8NGW2_9BACI</name>
<dbReference type="PROSITE" id="PS51186">
    <property type="entry name" value="GNAT"/>
    <property type="match status" value="1"/>
</dbReference>
<protein>
    <submittedName>
        <fullName evidence="2">Acetyltransferase (GNAT) domain-containing protein</fullName>
    </submittedName>
</protein>
<organism evidence="2 3">
    <name type="scientific">Natribacillus halophilus</name>
    <dbReference type="NCBI Taxonomy" id="549003"/>
    <lineage>
        <taxon>Bacteria</taxon>
        <taxon>Bacillati</taxon>
        <taxon>Bacillota</taxon>
        <taxon>Bacilli</taxon>
        <taxon>Bacillales</taxon>
        <taxon>Bacillaceae</taxon>
        <taxon>Natribacillus</taxon>
    </lineage>
</organism>
<dbReference type="InterPro" id="IPR034660">
    <property type="entry name" value="DinB/YfiT-like"/>
</dbReference>
<dbReference type="InterPro" id="IPR000182">
    <property type="entry name" value="GNAT_dom"/>
</dbReference>
<keyword evidence="2" id="KW-0808">Transferase</keyword>
<evidence type="ECO:0000313" key="2">
    <source>
        <dbReference type="EMBL" id="SDI79327.1"/>
    </source>
</evidence>
<sequence>MLQETCTQLRDADLEKVVAFGHENEKQATIRWGLWHIADHNRYHQAHINRLKSGLRMMMSEQQNEQKEMAMDTLTIAELGTEDAIISAFPIMKQLRSHLNEKEYMELVVEAKEKDMYRLFALYDQGDIVAVTGFKPMITLYYGRFVWVCDLVTDNHRRSKGYGEKLLSFVHEWALENNYDSVALSSGLQRYDAHRFYEEKMTYEKASYVFKKTLE</sequence>
<reference evidence="2 3" key="1">
    <citation type="submission" date="2016-10" db="EMBL/GenBank/DDBJ databases">
        <authorList>
            <person name="de Groot N.N."/>
        </authorList>
    </citation>
    <scope>NUCLEOTIDE SEQUENCE [LARGE SCALE GENOMIC DNA]</scope>
    <source>
        <strain evidence="2 3">DSM 21771</strain>
    </source>
</reference>
<dbReference type="Proteomes" id="UP000198853">
    <property type="component" value="Unassembled WGS sequence"/>
</dbReference>
<evidence type="ECO:0000313" key="3">
    <source>
        <dbReference type="Proteomes" id="UP000198853"/>
    </source>
</evidence>
<dbReference type="SUPFAM" id="SSF55729">
    <property type="entry name" value="Acyl-CoA N-acyltransferases (Nat)"/>
    <property type="match status" value="1"/>
</dbReference>
<dbReference type="Gene3D" id="3.40.630.30">
    <property type="match status" value="1"/>
</dbReference>
<dbReference type="Gene3D" id="1.20.120.450">
    <property type="entry name" value="dinb family like domain"/>
    <property type="match status" value="1"/>
</dbReference>
<dbReference type="CDD" id="cd04301">
    <property type="entry name" value="NAT_SF"/>
    <property type="match status" value="1"/>
</dbReference>
<gene>
    <name evidence="2" type="ORF">SAMN04488123_10673</name>
</gene>
<proteinExistence type="predicted"/>
<accession>A0A1G8NGW2</accession>
<dbReference type="AlphaFoldDB" id="A0A1G8NGW2"/>
<dbReference type="InterPro" id="IPR016181">
    <property type="entry name" value="Acyl_CoA_acyltransferase"/>
</dbReference>
<feature type="domain" description="N-acetyltransferase" evidence="1">
    <location>
        <begin position="74"/>
        <end position="215"/>
    </location>
</feature>
<dbReference type="Pfam" id="PF00583">
    <property type="entry name" value="Acetyltransf_1"/>
    <property type="match status" value="1"/>
</dbReference>
<dbReference type="EMBL" id="FNEN01000006">
    <property type="protein sequence ID" value="SDI79327.1"/>
    <property type="molecule type" value="Genomic_DNA"/>
</dbReference>